<accession>A0A1V2LBY0</accession>
<feature type="transmembrane region" description="Helical" evidence="9">
    <location>
        <begin position="167"/>
        <end position="187"/>
    </location>
</feature>
<evidence type="ECO:0000256" key="9">
    <source>
        <dbReference type="SAM" id="Phobius"/>
    </source>
</evidence>
<feature type="compositionally biased region" description="Acidic residues" evidence="8">
    <location>
        <begin position="634"/>
        <end position="644"/>
    </location>
</feature>
<feature type="transmembrane region" description="Helical" evidence="9">
    <location>
        <begin position="450"/>
        <end position="469"/>
    </location>
</feature>
<sequence length="644" mass="71189">MSAAFKGVSPSTAAETFHPVQDNSSDLSQEKTVDAPAVDDRDADYSMTKNIVIRKAEIMADQYKGNIVLTVILLFAAFIIGYGYGLDANIRYVYTAFASASYNQHSLITTIGVINGVIGAASQIIYARLSDVYGRLPILIVSIVFYVVGTIIQCQAYDIERYCAGSVFYNLGYVGVLLVVLLILSDVSSLKWRLFYQFIPTLPFIINTWISGNVTSAVGTSNWQWGIGMWAFIFPLTSLPFVCCLIHMWYLARKTPEWAEIEQSKTYYQKHGLLSTLVELFHRLDVAGVILMIALLGCILTPLTLAGGYQSKWHSGKIIGPLVLGIVLIPVFIFFESKFAKYPIAPAKLIKDRGIWAAICLSFLLDFIYYMAYDYLYTVLVVAMNQSVASATRITSVSSFTSVVWSPVFAIIVYYIKRMKPFIVTGVSCWFLALGLLYHFRGGEGMKDGVIGALVVWGIGTTMFSYPIAVSMQSVTRHEHMATVTALSYTLYRIGSAVGNSVSGAIWTQLLPARLLKDLGNATLAASVYGDPYTFASTYTWGSPEREAVVSSYRYIQRLETVVGLCFCTLLVTFAFFLRDPELTDAYAHDGEMVDGELIYKGGQDKIYDATFGRIFGRKSKSASATAPTNVDVAEVDTEEEKKA</sequence>
<comment type="caution">
    <text evidence="10">The sequence shown here is derived from an EMBL/GenBank/DDBJ whole genome shotgun (WGS) entry which is preliminary data.</text>
</comment>
<proteinExistence type="inferred from homology"/>
<protein>
    <submittedName>
        <fullName evidence="10">Siderophore iron transporter ARN1</fullName>
    </submittedName>
</protein>
<feature type="transmembrane region" description="Helical" evidence="9">
    <location>
        <begin position="355"/>
        <end position="373"/>
    </location>
</feature>
<feature type="transmembrane region" description="Helical" evidence="9">
    <location>
        <begin position="393"/>
        <end position="415"/>
    </location>
</feature>
<dbReference type="FunFam" id="1.20.1250.20:FF:000197">
    <property type="entry name" value="Siderophore iron transporter 1"/>
    <property type="match status" value="1"/>
</dbReference>
<keyword evidence="7 9" id="KW-0472">Membrane</keyword>
<dbReference type="Proteomes" id="UP000189513">
    <property type="component" value="Unassembled WGS sequence"/>
</dbReference>
<dbReference type="SUPFAM" id="SSF103473">
    <property type="entry name" value="MFS general substrate transporter"/>
    <property type="match status" value="1"/>
</dbReference>
<evidence type="ECO:0000313" key="11">
    <source>
        <dbReference type="Proteomes" id="UP000189513"/>
    </source>
</evidence>
<feature type="transmembrane region" description="Helical" evidence="9">
    <location>
        <begin position="67"/>
        <end position="86"/>
    </location>
</feature>
<evidence type="ECO:0000256" key="1">
    <source>
        <dbReference type="ARBA" id="ARBA00004127"/>
    </source>
</evidence>
<dbReference type="STRING" id="36022.A0A1V2LBY0"/>
<feature type="region of interest" description="Disordered" evidence="8">
    <location>
        <begin position="620"/>
        <end position="644"/>
    </location>
</feature>
<dbReference type="EMBL" id="MPUK01000001">
    <property type="protein sequence ID" value="ONH69310.1"/>
    <property type="molecule type" value="Genomic_DNA"/>
</dbReference>
<reference evidence="11" key="1">
    <citation type="journal article" date="2017" name="Genome Announc.">
        <title>Genome sequences of Cyberlindnera fabianii 65, Pichia kudriavzevii 129, and Saccharomyces cerevisiae 131 isolated from fermented masau fruits in Zimbabwe.</title>
        <authorList>
            <person name="van Rijswijck I.M.H."/>
            <person name="Derks M.F.L."/>
            <person name="Abee T."/>
            <person name="de Ridder D."/>
            <person name="Smid E.J."/>
        </authorList>
    </citation>
    <scope>NUCLEOTIDE SEQUENCE [LARGE SCALE GENOMIC DNA]</scope>
    <source>
        <strain evidence="11">65</strain>
    </source>
</reference>
<dbReference type="VEuPathDB" id="FungiDB:BON22_0427"/>
<keyword evidence="4 9" id="KW-0812">Transmembrane</keyword>
<feature type="transmembrane region" description="Helical" evidence="9">
    <location>
        <begin position="194"/>
        <end position="210"/>
    </location>
</feature>
<gene>
    <name evidence="10" type="ORF">BON22_0427</name>
</gene>
<dbReference type="GO" id="GO:0015343">
    <property type="term" value="F:siderophore-iron transmembrane transporter activity"/>
    <property type="evidence" value="ECO:0007669"/>
    <property type="project" value="TreeGrafter"/>
</dbReference>
<dbReference type="InterPro" id="IPR011701">
    <property type="entry name" value="MFS"/>
</dbReference>
<evidence type="ECO:0000256" key="7">
    <source>
        <dbReference type="ARBA" id="ARBA00023136"/>
    </source>
</evidence>
<evidence type="ECO:0000256" key="8">
    <source>
        <dbReference type="SAM" id="MobiDB-lite"/>
    </source>
</evidence>
<keyword evidence="3" id="KW-0813">Transport</keyword>
<keyword evidence="11" id="KW-1185">Reference proteome</keyword>
<keyword evidence="6" id="KW-0406">Ion transport</keyword>
<dbReference type="Pfam" id="PF07690">
    <property type="entry name" value="MFS_1"/>
    <property type="match status" value="1"/>
</dbReference>
<organism evidence="10 11">
    <name type="scientific">Cyberlindnera fabianii</name>
    <name type="common">Yeast</name>
    <name type="synonym">Hansenula fabianii</name>
    <dbReference type="NCBI Taxonomy" id="36022"/>
    <lineage>
        <taxon>Eukaryota</taxon>
        <taxon>Fungi</taxon>
        <taxon>Dikarya</taxon>
        <taxon>Ascomycota</taxon>
        <taxon>Saccharomycotina</taxon>
        <taxon>Saccharomycetes</taxon>
        <taxon>Phaffomycetales</taxon>
        <taxon>Phaffomycetaceae</taxon>
        <taxon>Cyberlindnera</taxon>
    </lineage>
</organism>
<feature type="transmembrane region" description="Helical" evidence="9">
    <location>
        <begin position="422"/>
        <end position="438"/>
    </location>
</feature>
<feature type="transmembrane region" description="Helical" evidence="9">
    <location>
        <begin position="230"/>
        <end position="252"/>
    </location>
</feature>
<dbReference type="PANTHER" id="PTHR23501">
    <property type="entry name" value="MAJOR FACILITATOR SUPERFAMILY"/>
    <property type="match status" value="1"/>
</dbReference>
<evidence type="ECO:0000256" key="3">
    <source>
        <dbReference type="ARBA" id="ARBA00022448"/>
    </source>
</evidence>
<feature type="transmembrane region" description="Helical" evidence="9">
    <location>
        <begin position="561"/>
        <end position="578"/>
    </location>
</feature>
<dbReference type="Gene3D" id="1.20.1250.20">
    <property type="entry name" value="MFS general substrate transporter like domains"/>
    <property type="match status" value="2"/>
</dbReference>
<dbReference type="AlphaFoldDB" id="A0A1V2LBY0"/>
<comment type="subcellular location">
    <subcellularLocation>
        <location evidence="1">Endomembrane system</location>
        <topology evidence="1">Multi-pass membrane protein</topology>
    </subcellularLocation>
</comment>
<dbReference type="OMA" id="SIGMWAF"/>
<keyword evidence="5 9" id="KW-1133">Transmembrane helix</keyword>
<comment type="similarity">
    <text evidence="2">Belongs to the major facilitator superfamily.</text>
</comment>
<evidence type="ECO:0000256" key="2">
    <source>
        <dbReference type="ARBA" id="ARBA00008335"/>
    </source>
</evidence>
<evidence type="ECO:0000256" key="4">
    <source>
        <dbReference type="ARBA" id="ARBA00022692"/>
    </source>
</evidence>
<dbReference type="PANTHER" id="PTHR23501:SF92">
    <property type="entry name" value="GLUTATHIONE EXCHANGER 1-RELATED"/>
    <property type="match status" value="1"/>
</dbReference>
<evidence type="ECO:0000256" key="5">
    <source>
        <dbReference type="ARBA" id="ARBA00022989"/>
    </source>
</evidence>
<evidence type="ECO:0000256" key="6">
    <source>
        <dbReference type="ARBA" id="ARBA00023065"/>
    </source>
</evidence>
<evidence type="ECO:0000313" key="10">
    <source>
        <dbReference type="EMBL" id="ONH69310.1"/>
    </source>
</evidence>
<dbReference type="GO" id="GO:0005774">
    <property type="term" value="C:vacuolar membrane"/>
    <property type="evidence" value="ECO:0007669"/>
    <property type="project" value="TreeGrafter"/>
</dbReference>
<feature type="transmembrane region" description="Helical" evidence="9">
    <location>
        <begin position="133"/>
        <end position="152"/>
    </location>
</feature>
<feature type="transmembrane region" description="Helical" evidence="9">
    <location>
        <begin position="106"/>
        <end position="126"/>
    </location>
</feature>
<feature type="transmembrane region" description="Helical" evidence="9">
    <location>
        <begin position="286"/>
        <end position="306"/>
    </location>
</feature>
<dbReference type="InterPro" id="IPR036259">
    <property type="entry name" value="MFS_trans_sf"/>
</dbReference>
<feature type="transmembrane region" description="Helical" evidence="9">
    <location>
        <begin position="318"/>
        <end position="335"/>
    </location>
</feature>
<dbReference type="GO" id="GO:0005886">
    <property type="term" value="C:plasma membrane"/>
    <property type="evidence" value="ECO:0007669"/>
    <property type="project" value="TreeGrafter"/>
</dbReference>
<dbReference type="GO" id="GO:0005768">
    <property type="term" value="C:endosome"/>
    <property type="evidence" value="ECO:0007669"/>
    <property type="project" value="TreeGrafter"/>
</dbReference>
<name>A0A1V2LBY0_CYBFA</name>